<feature type="region of interest" description="Disordered" evidence="2">
    <location>
        <begin position="309"/>
        <end position="366"/>
    </location>
</feature>
<dbReference type="EMBL" id="CAJPWZ010000909">
    <property type="protein sequence ID" value="CAG2203011.1"/>
    <property type="molecule type" value="Genomic_DNA"/>
</dbReference>
<dbReference type="OrthoDB" id="191979at2759"/>
<evidence type="ECO:0000256" key="1">
    <source>
        <dbReference type="ARBA" id="ARBA00005598"/>
    </source>
</evidence>
<dbReference type="InterPro" id="IPR029058">
    <property type="entry name" value="AB_hydrolase_fold"/>
</dbReference>
<reference evidence="3" key="1">
    <citation type="submission" date="2021-03" db="EMBL/GenBank/DDBJ databases">
        <authorList>
            <person name="Bekaert M."/>
        </authorList>
    </citation>
    <scope>NUCLEOTIDE SEQUENCE</scope>
</reference>
<comment type="caution">
    <text evidence="3">The sequence shown here is derived from an EMBL/GenBank/DDBJ whole genome shotgun (WGS) entry which is preliminary data.</text>
</comment>
<dbReference type="PANTHER" id="PTHR11034">
    <property type="entry name" value="N-MYC DOWNSTREAM REGULATED"/>
    <property type="match status" value="1"/>
</dbReference>
<evidence type="ECO:0000313" key="4">
    <source>
        <dbReference type="Proteomes" id="UP000683360"/>
    </source>
</evidence>
<dbReference type="EMBL" id="CAJPWZ010000909">
    <property type="protein sequence ID" value="CAG2203012.1"/>
    <property type="molecule type" value="Genomic_DNA"/>
</dbReference>
<dbReference type="InterPro" id="IPR004142">
    <property type="entry name" value="NDRG"/>
</dbReference>
<proteinExistence type="inferred from homology"/>
<sequence>MSDTDQPKMVTREISAPRVGKFNVHVQGDLKHRQFVILTVHDLGCNHNQWNNFLNHWSMQEITKRAAFIHIDIPGQEDNAQDLPADYTFPTMQSLGEDIVCVLDQLDVKQVVCIGEGAGANIVARFAIAQPSRVYGVCLIHCTGTTAGFMESLKDKVIGWKLEQIGMNPTAETYLVLHRFGSFEKAKNKEDLNKVIATFQNSLRHHINPHNLHRFVQSFMKRTNILDSIGKLKCQVLMITGTKASFNHTVHNLYGHMLQKVDKKQLELLEVEGVANVIEEKTEKLGEAFLYFCQGLGLIGGVPMTRVSRSSSMDGADIPLRKRSMSMEEADKPLGIYSSSPARTAPLSTSPKSGIQMSTSPPRIPE</sequence>
<dbReference type="Gene3D" id="3.40.50.1820">
    <property type="entry name" value="alpha/beta hydrolase"/>
    <property type="match status" value="1"/>
</dbReference>
<accession>A0A8S3R4N5</accession>
<evidence type="ECO:0000313" key="3">
    <source>
        <dbReference type="EMBL" id="CAG2203012.1"/>
    </source>
</evidence>
<dbReference type="AlphaFoldDB" id="A0A8S3R4N5"/>
<dbReference type="Proteomes" id="UP000683360">
    <property type="component" value="Unassembled WGS sequence"/>
</dbReference>
<dbReference type="Pfam" id="PF03096">
    <property type="entry name" value="Ndr"/>
    <property type="match status" value="1"/>
</dbReference>
<comment type="similarity">
    <text evidence="1">Belongs to the NDRG family.</text>
</comment>
<feature type="compositionally biased region" description="Polar residues" evidence="2">
    <location>
        <begin position="337"/>
        <end position="366"/>
    </location>
</feature>
<organism evidence="3 4">
    <name type="scientific">Mytilus edulis</name>
    <name type="common">Blue mussel</name>
    <dbReference type="NCBI Taxonomy" id="6550"/>
    <lineage>
        <taxon>Eukaryota</taxon>
        <taxon>Metazoa</taxon>
        <taxon>Spiralia</taxon>
        <taxon>Lophotrochozoa</taxon>
        <taxon>Mollusca</taxon>
        <taxon>Bivalvia</taxon>
        <taxon>Autobranchia</taxon>
        <taxon>Pteriomorphia</taxon>
        <taxon>Mytilida</taxon>
        <taxon>Mytiloidea</taxon>
        <taxon>Mytilidae</taxon>
        <taxon>Mytilinae</taxon>
        <taxon>Mytilus</taxon>
    </lineage>
</organism>
<protein>
    <submittedName>
        <fullName evidence="3">NDRG1</fullName>
    </submittedName>
</protein>
<gene>
    <name evidence="3" type="ORF">MEDL_17547</name>
</gene>
<evidence type="ECO:0000256" key="2">
    <source>
        <dbReference type="SAM" id="MobiDB-lite"/>
    </source>
</evidence>
<name>A0A8S3R4N5_MYTED</name>
<dbReference type="SUPFAM" id="SSF53474">
    <property type="entry name" value="alpha/beta-Hydrolases"/>
    <property type="match status" value="1"/>
</dbReference>
<keyword evidence="4" id="KW-1185">Reference proteome</keyword>